<proteinExistence type="predicted"/>
<sequence length="95" mass="10783">MCYHKEESRYNIMRVLQWSFDALGCGKHPSADPWNVPFSSSYCPARFKKAGCWLASPGLRGIWDGIQADLEFVKKVLFLQSASGMHHYKGFTSHA</sequence>
<reference evidence="1" key="1">
    <citation type="submission" date="2021-02" db="EMBL/GenBank/DDBJ databases">
        <authorList>
            <person name="Dougan E. K."/>
            <person name="Rhodes N."/>
            <person name="Thang M."/>
            <person name="Chan C."/>
        </authorList>
    </citation>
    <scope>NUCLEOTIDE SEQUENCE</scope>
</reference>
<comment type="caution">
    <text evidence="1">The sequence shown here is derived from an EMBL/GenBank/DDBJ whole genome shotgun (WGS) entry which is preliminary data.</text>
</comment>
<evidence type="ECO:0000313" key="1">
    <source>
        <dbReference type="EMBL" id="CAE7207071.1"/>
    </source>
</evidence>
<dbReference type="Proteomes" id="UP000604046">
    <property type="component" value="Unassembled WGS sequence"/>
</dbReference>
<gene>
    <name evidence="1" type="ORF">SNAT2548_LOCUS6660</name>
</gene>
<dbReference type="AlphaFoldDB" id="A0A812JNI7"/>
<accession>A0A812JNI7</accession>
<dbReference type="EMBL" id="CAJNDS010000446">
    <property type="protein sequence ID" value="CAE7207071.1"/>
    <property type="molecule type" value="Genomic_DNA"/>
</dbReference>
<organism evidence="1 2">
    <name type="scientific">Symbiodinium natans</name>
    <dbReference type="NCBI Taxonomy" id="878477"/>
    <lineage>
        <taxon>Eukaryota</taxon>
        <taxon>Sar</taxon>
        <taxon>Alveolata</taxon>
        <taxon>Dinophyceae</taxon>
        <taxon>Suessiales</taxon>
        <taxon>Symbiodiniaceae</taxon>
        <taxon>Symbiodinium</taxon>
    </lineage>
</organism>
<dbReference type="OrthoDB" id="443123at2759"/>
<name>A0A812JNI7_9DINO</name>
<keyword evidence="2" id="KW-1185">Reference proteome</keyword>
<evidence type="ECO:0000313" key="2">
    <source>
        <dbReference type="Proteomes" id="UP000604046"/>
    </source>
</evidence>
<protein>
    <submittedName>
        <fullName evidence="1">Uncharacterized protein</fullName>
    </submittedName>
</protein>